<evidence type="ECO:0000313" key="3">
    <source>
        <dbReference type="EMBL" id="PPQ98993.1"/>
    </source>
</evidence>
<dbReference type="EMBL" id="NHYE01001086">
    <property type="protein sequence ID" value="PPQ98993.1"/>
    <property type="molecule type" value="Genomic_DNA"/>
</dbReference>
<evidence type="ECO:0000256" key="1">
    <source>
        <dbReference type="SAM" id="MobiDB-lite"/>
    </source>
</evidence>
<proteinExistence type="predicted"/>
<feature type="region of interest" description="Disordered" evidence="1">
    <location>
        <begin position="221"/>
        <end position="244"/>
    </location>
</feature>
<dbReference type="AlphaFoldDB" id="A0A409Y7V9"/>
<gene>
    <name evidence="3" type="ORF">CVT26_014420</name>
</gene>
<sequence length="244" mass="28616">IYKERHELSQNFREKSGEEELWLEGGGGPEQVLRCRAAVSYLVRRTLPSDLILTSRHRIREVFATPPTRPDYSIVTITHVTHALAMSFALPFIHGYSTTVQLLILFALLFLSYLNRHARGVIGILSIVVLVYKLAVPLSTWAWYAFKGIAMLGFYIKFFLVGWRYIKSTIDYFFPSFLDGLVEAWEKSGEESRQREERRRQQARFEEAMRNIWEEEIRGHDFERDEKKPETKGQGKKKEGKRRR</sequence>
<organism evidence="3 4">
    <name type="scientific">Gymnopilus dilepis</name>
    <dbReference type="NCBI Taxonomy" id="231916"/>
    <lineage>
        <taxon>Eukaryota</taxon>
        <taxon>Fungi</taxon>
        <taxon>Dikarya</taxon>
        <taxon>Basidiomycota</taxon>
        <taxon>Agaricomycotina</taxon>
        <taxon>Agaricomycetes</taxon>
        <taxon>Agaricomycetidae</taxon>
        <taxon>Agaricales</taxon>
        <taxon>Agaricineae</taxon>
        <taxon>Hymenogastraceae</taxon>
        <taxon>Gymnopilus</taxon>
    </lineage>
</organism>
<feature type="compositionally biased region" description="Basic and acidic residues" evidence="1">
    <location>
        <begin position="221"/>
        <end position="237"/>
    </location>
</feature>
<reference evidence="3 4" key="1">
    <citation type="journal article" date="2018" name="Evol. Lett.">
        <title>Horizontal gene cluster transfer increased hallucinogenic mushroom diversity.</title>
        <authorList>
            <person name="Reynolds H.T."/>
            <person name="Vijayakumar V."/>
            <person name="Gluck-Thaler E."/>
            <person name="Korotkin H.B."/>
            <person name="Matheny P.B."/>
            <person name="Slot J.C."/>
        </authorList>
    </citation>
    <scope>NUCLEOTIDE SEQUENCE [LARGE SCALE GENOMIC DNA]</scope>
    <source>
        <strain evidence="3 4">SRW20</strain>
    </source>
</reference>
<dbReference type="InParanoid" id="A0A409Y7V9"/>
<dbReference type="Proteomes" id="UP000284706">
    <property type="component" value="Unassembled WGS sequence"/>
</dbReference>
<feature type="transmembrane region" description="Helical" evidence="2">
    <location>
        <begin position="88"/>
        <end position="111"/>
    </location>
</feature>
<accession>A0A409Y7V9</accession>
<keyword evidence="2" id="KW-1133">Transmembrane helix</keyword>
<keyword evidence="2" id="KW-0812">Transmembrane</keyword>
<keyword evidence="2" id="KW-0472">Membrane</keyword>
<feature type="transmembrane region" description="Helical" evidence="2">
    <location>
        <begin position="118"/>
        <end position="135"/>
    </location>
</feature>
<name>A0A409Y7V9_9AGAR</name>
<comment type="caution">
    <text evidence="3">The sequence shown here is derived from an EMBL/GenBank/DDBJ whole genome shotgun (WGS) entry which is preliminary data.</text>
</comment>
<protein>
    <submittedName>
        <fullName evidence="3">Uncharacterized protein</fullName>
    </submittedName>
</protein>
<dbReference type="OrthoDB" id="3041984at2759"/>
<feature type="transmembrane region" description="Helical" evidence="2">
    <location>
        <begin position="141"/>
        <end position="160"/>
    </location>
</feature>
<feature type="non-terminal residue" evidence="3">
    <location>
        <position position="1"/>
    </location>
</feature>
<evidence type="ECO:0000313" key="4">
    <source>
        <dbReference type="Proteomes" id="UP000284706"/>
    </source>
</evidence>
<evidence type="ECO:0000256" key="2">
    <source>
        <dbReference type="SAM" id="Phobius"/>
    </source>
</evidence>
<keyword evidence="4" id="KW-1185">Reference proteome</keyword>